<dbReference type="Proteomes" id="UP000180215">
    <property type="component" value="Unassembled WGS sequence"/>
</dbReference>
<comment type="caution">
    <text evidence="1">The sequence shown here is derived from an EMBL/GenBank/DDBJ whole genome shotgun (WGS) entry which is preliminary data.</text>
</comment>
<accession>A0A1S1P5A5</accession>
<proteinExistence type="predicted"/>
<dbReference type="AlphaFoldDB" id="A0A1S1P5A5"/>
<evidence type="ECO:0000313" key="2">
    <source>
        <dbReference type="Proteomes" id="UP000180215"/>
    </source>
</evidence>
<reference evidence="1 2" key="1">
    <citation type="submission" date="2016-10" db="EMBL/GenBank/DDBJ databases">
        <title>Draft genome sequence of Methylobacterium extorquens CP3, a seed endophyte of Crotalaria pumila with plant growth-promoting and metal tolerance properties.</title>
        <authorList>
            <person name="Sanchez-Lopez A.S."/>
            <person name="Van Hamme J.D."/>
            <person name="Thijs S."/>
            <person name="Mcammond B.M."/>
            <person name="Stevens V."/>
            <person name="Gonzalez-Chavez M.D.C."/>
            <person name="Vangronsveld J."/>
        </authorList>
    </citation>
    <scope>NUCLEOTIDE SEQUENCE [LARGE SCALE GENOMIC DNA]</scope>
    <source>
        <strain evidence="1 2">CP3</strain>
    </source>
</reference>
<sequence>MSCVTRPGTPFMDAVDDLIGRIERSIPASFTRRLTAYLVGGVAVHVYTSWRVSKDMNIHFPQRIIIPPGLVKIYDDQGQERSLAYDYNHGSFIALMHPDCWDNAWEGWSVGRVDVRVVSPTDLCVPKVGRWPGNDKEDICALATSGLLDADTVEQRCLEALDCYVGDTTMLQYNLRGLLEEIAKCSPSAPQA</sequence>
<organism evidence="1 2">
    <name type="scientific">Methylorubrum extorquens</name>
    <name type="common">Methylobacterium dichloromethanicum</name>
    <name type="synonym">Methylobacterium extorquens</name>
    <dbReference type="NCBI Taxonomy" id="408"/>
    <lineage>
        <taxon>Bacteria</taxon>
        <taxon>Pseudomonadati</taxon>
        <taxon>Pseudomonadota</taxon>
        <taxon>Alphaproteobacteria</taxon>
        <taxon>Hyphomicrobiales</taxon>
        <taxon>Methylobacteriaceae</taxon>
        <taxon>Methylorubrum</taxon>
    </lineage>
</organism>
<protein>
    <submittedName>
        <fullName evidence="1">Uncharacterized protein</fullName>
    </submittedName>
</protein>
<gene>
    <name evidence="1" type="ORF">BK022_01520</name>
</gene>
<name>A0A1S1P5A5_METEX</name>
<evidence type="ECO:0000313" key="1">
    <source>
        <dbReference type="EMBL" id="OHV18123.1"/>
    </source>
</evidence>
<dbReference type="EMBL" id="MNAO01000007">
    <property type="protein sequence ID" value="OHV18123.1"/>
    <property type="molecule type" value="Genomic_DNA"/>
</dbReference>